<keyword evidence="4 6" id="KW-0238">DNA-binding</keyword>
<dbReference type="InterPro" id="IPR007627">
    <property type="entry name" value="RNA_pol_sigma70_r2"/>
</dbReference>
<dbReference type="Pfam" id="PF04539">
    <property type="entry name" value="Sigma70_r3"/>
    <property type="match status" value="1"/>
</dbReference>
<evidence type="ECO:0000313" key="10">
    <source>
        <dbReference type="EMBL" id="GAW72677.1"/>
    </source>
</evidence>
<dbReference type="InterPro" id="IPR028630">
    <property type="entry name" value="Sigma70_RpoD"/>
</dbReference>
<feature type="short sequence motif" description="Interaction with polymerase core subunit RpoC" evidence="6">
    <location>
        <begin position="205"/>
        <end position="208"/>
    </location>
</feature>
<evidence type="ECO:0000256" key="2">
    <source>
        <dbReference type="ARBA" id="ARBA00023015"/>
    </source>
</evidence>
<dbReference type="Pfam" id="PF00140">
    <property type="entry name" value="Sigma70_r1_2"/>
    <property type="match status" value="1"/>
</dbReference>
<dbReference type="NCBIfam" id="TIGR02937">
    <property type="entry name" value="sigma70-ECF"/>
    <property type="match status" value="1"/>
</dbReference>
<dbReference type="PROSITE" id="PS00715">
    <property type="entry name" value="SIGMA70_1"/>
    <property type="match status" value="1"/>
</dbReference>
<dbReference type="NCBIfam" id="NF006666">
    <property type="entry name" value="PRK09210.1"/>
    <property type="match status" value="1"/>
</dbReference>
<dbReference type="Pfam" id="PF03979">
    <property type="entry name" value="Sigma70_r1_1"/>
    <property type="match status" value="1"/>
</dbReference>
<reference evidence="11 13" key="2">
    <citation type="journal article" date="2019" name="Appl. Microbiol. Biotechnol.">
        <title>Uncovering carbohydrate metabolism through a genotype-phenotype association study of 56 lactic acid bacteria genomes.</title>
        <authorList>
            <person name="Buron-Moles G."/>
            <person name="Chailyan A."/>
            <person name="Dolejs I."/>
            <person name="Forster J."/>
            <person name="Miks M.H."/>
        </authorList>
    </citation>
    <scope>NUCLEOTIDE SEQUENCE [LARGE SCALE GENOMIC DNA]</scope>
    <source>
        <strain evidence="11 13">DSM 10551</strain>
    </source>
</reference>
<dbReference type="Gene3D" id="1.10.601.10">
    <property type="entry name" value="RNA Polymerase Primary Sigma Factor"/>
    <property type="match status" value="2"/>
</dbReference>
<dbReference type="Proteomes" id="UP000214739">
    <property type="component" value="Unassembled WGS sequence"/>
</dbReference>
<dbReference type="GO" id="GO:0006352">
    <property type="term" value="P:DNA-templated transcription initiation"/>
    <property type="evidence" value="ECO:0007669"/>
    <property type="project" value="UniProtKB-UniRule"/>
</dbReference>
<keyword evidence="3 6" id="KW-0731">Sigma factor</keyword>
<dbReference type="Pfam" id="PF04542">
    <property type="entry name" value="Sigma70_r2"/>
    <property type="match status" value="1"/>
</dbReference>
<gene>
    <name evidence="10" type="primary">rpoD</name>
    <name evidence="6" type="synonym">sigA</name>
    <name evidence="11" type="ORF">C5L28_000554</name>
    <name evidence="10" type="ORF">LPKJCM_01807</name>
</gene>
<dbReference type="InterPro" id="IPR013324">
    <property type="entry name" value="RNA_pol_sigma_r3/r4-like"/>
</dbReference>
<evidence type="ECO:0000259" key="8">
    <source>
        <dbReference type="PROSITE" id="PS00715"/>
    </source>
</evidence>
<keyword evidence="1 6" id="KW-0963">Cytoplasm</keyword>
<keyword evidence="13" id="KW-1185">Reference proteome</keyword>
<name>A0A224V6B9_9LACO</name>
<evidence type="ECO:0000256" key="1">
    <source>
        <dbReference type="ARBA" id="ARBA00022490"/>
    </source>
</evidence>
<reference evidence="11" key="3">
    <citation type="submission" date="2019-02" db="EMBL/GenBank/DDBJ databases">
        <authorList>
            <person name="Buron G."/>
            <person name="Chaylann A."/>
            <person name="Dolejs I."/>
            <person name="Forster J."/>
            <person name="Miks M.H."/>
        </authorList>
    </citation>
    <scope>NUCLEOTIDE SEQUENCE</scope>
    <source>
        <strain evidence="11">DSM 10551</strain>
    </source>
</reference>
<dbReference type="InterPro" id="IPR013325">
    <property type="entry name" value="RNA_pol_sigma_r2"/>
</dbReference>
<feature type="compositionally biased region" description="Basic residues" evidence="7">
    <location>
        <begin position="37"/>
        <end position="49"/>
    </location>
</feature>
<comment type="subunit">
    <text evidence="6">Interacts transiently with the RNA polymerase catalytic core.</text>
</comment>
<accession>A0A224V6B9</accession>
<evidence type="ECO:0000313" key="12">
    <source>
        <dbReference type="Proteomes" id="UP000214739"/>
    </source>
</evidence>
<dbReference type="InterPro" id="IPR042189">
    <property type="entry name" value="RNA_pol_sigma_70_r1_1_sf"/>
</dbReference>
<keyword evidence="5 6" id="KW-0804">Transcription</keyword>
<dbReference type="FunFam" id="1.10.10.10:FF:000004">
    <property type="entry name" value="RNA polymerase sigma factor SigA"/>
    <property type="match status" value="1"/>
</dbReference>
<sequence>MATKKTDDKVTETKTATAKKATAAKKTTASKTSTKAKSTRAKTTKAKTTKKADKPYKKEFDAIVKANKPIGHITYDELAKKIEKPYSLSEKDMESLLESIEDSGISVVDENGDPDPRAIGAAKKVTKKELSDVSAPTGVKINDPVRMYLKEIGRVSLLSADQEISLAKRIEAGDEEAKQELAEANLRLVVSIAKRYVGRGMQFLDLIQEGNMGLMKAVEKFDYRKGFKFSTYATWWIRQAITRAIADQARTIRIPVHMVETINKLIRIQRQLLQDLGREPLPEEIGAEMDMPTEKVREILKIAQEPVSLETPIGEEDDSHLGDFIEDQDATSPADHAAYELLKEQLESVLDTLTDREENVLRLRFGLDDGRTRTLEEVGKVFGVTRERIRQIEAKALRKLRHPSRSKQLKDFLD</sequence>
<reference evidence="10 12" key="1">
    <citation type="journal article" date="2017" name="Biosci Microbiota Food Health">
        <title>Genomic characterization reconfirms the taxonomic status of Lactobacillus parakefiri.</title>
        <authorList>
            <person name="Tanizawa Y."/>
            <person name="Kobayashi H."/>
            <person name="Kaminuma E."/>
            <person name="Sakamoto M."/>
            <person name="Ohkuma M."/>
            <person name="Nakamura Y."/>
            <person name="Arita M."/>
            <person name="Tohno M."/>
        </authorList>
    </citation>
    <scope>NUCLEOTIDE SEQUENCE [LARGE SCALE GENOMIC DNA]</scope>
    <source>
        <strain evidence="10 12">JCM 8573</strain>
    </source>
</reference>
<dbReference type="SUPFAM" id="SSF88659">
    <property type="entry name" value="Sigma3 and sigma4 domains of RNA polymerase sigma factors"/>
    <property type="match status" value="2"/>
</dbReference>
<dbReference type="CDD" id="cd06171">
    <property type="entry name" value="Sigma70_r4"/>
    <property type="match status" value="1"/>
</dbReference>
<dbReference type="PANTHER" id="PTHR30603">
    <property type="entry name" value="RNA POLYMERASE SIGMA FACTOR RPO"/>
    <property type="match status" value="1"/>
</dbReference>
<dbReference type="InterPro" id="IPR050239">
    <property type="entry name" value="Sigma-70_RNA_pol_init_factors"/>
</dbReference>
<feature type="compositionally biased region" description="Low complexity" evidence="7">
    <location>
        <begin position="13"/>
        <end position="36"/>
    </location>
</feature>
<dbReference type="GO" id="GO:0003677">
    <property type="term" value="F:DNA binding"/>
    <property type="evidence" value="ECO:0007669"/>
    <property type="project" value="UniProtKB-UniRule"/>
</dbReference>
<feature type="domain" description="RNA polymerase sigma-70" evidence="8">
    <location>
        <begin position="205"/>
        <end position="218"/>
    </location>
</feature>
<evidence type="ECO:0000313" key="11">
    <source>
        <dbReference type="EMBL" id="TDG94304.1"/>
    </source>
</evidence>
<dbReference type="Gene3D" id="1.10.220.120">
    <property type="entry name" value="Sigma-70 factor, region 1.1"/>
    <property type="match status" value="1"/>
</dbReference>
<dbReference type="InterPro" id="IPR007630">
    <property type="entry name" value="RNA_pol_sigma70_r4"/>
</dbReference>
<dbReference type="NCBIfam" id="TIGR02393">
    <property type="entry name" value="RpoD_Cterm"/>
    <property type="match status" value="1"/>
</dbReference>
<dbReference type="Proteomes" id="UP000294668">
    <property type="component" value="Unassembled WGS sequence"/>
</dbReference>
<dbReference type="InterPro" id="IPR000943">
    <property type="entry name" value="RNA_pol_sigma70"/>
</dbReference>
<evidence type="ECO:0000259" key="9">
    <source>
        <dbReference type="PROSITE" id="PS00716"/>
    </source>
</evidence>
<dbReference type="GO" id="GO:0005737">
    <property type="term" value="C:cytoplasm"/>
    <property type="evidence" value="ECO:0007669"/>
    <property type="project" value="UniProtKB-SubCell"/>
</dbReference>
<evidence type="ECO:0000256" key="4">
    <source>
        <dbReference type="ARBA" id="ARBA00023125"/>
    </source>
</evidence>
<feature type="compositionally biased region" description="Basic and acidic residues" evidence="7">
    <location>
        <begin position="1"/>
        <end position="12"/>
    </location>
</feature>
<dbReference type="GO" id="GO:0016987">
    <property type="term" value="F:sigma factor activity"/>
    <property type="evidence" value="ECO:0007669"/>
    <property type="project" value="UniProtKB-UniRule"/>
</dbReference>
<dbReference type="PANTHER" id="PTHR30603:SF60">
    <property type="entry name" value="RNA POLYMERASE SIGMA FACTOR RPOD"/>
    <property type="match status" value="1"/>
</dbReference>
<feature type="region of interest" description="Sigma-70 factor domain-2" evidence="6">
    <location>
        <begin position="181"/>
        <end position="251"/>
    </location>
</feature>
<dbReference type="Gene3D" id="1.10.10.10">
    <property type="entry name" value="Winged helix-like DNA-binding domain superfamily/Winged helix DNA-binding domain"/>
    <property type="match status" value="2"/>
</dbReference>
<evidence type="ECO:0000256" key="5">
    <source>
        <dbReference type="ARBA" id="ARBA00023163"/>
    </source>
</evidence>
<dbReference type="HAMAP" id="MF_00963">
    <property type="entry name" value="Sigma70_RpoD_SigA"/>
    <property type="match status" value="1"/>
</dbReference>
<dbReference type="Pfam" id="PF04545">
    <property type="entry name" value="Sigma70_r4"/>
    <property type="match status" value="1"/>
</dbReference>
<dbReference type="InterPro" id="IPR007127">
    <property type="entry name" value="RNA_pol_sigma_70_r1_1"/>
</dbReference>
<feature type="region of interest" description="Disordered" evidence="7">
    <location>
        <begin position="1"/>
        <end position="51"/>
    </location>
</feature>
<dbReference type="FunFam" id="1.10.601.10:FF:000001">
    <property type="entry name" value="RNA polymerase sigma factor SigA"/>
    <property type="match status" value="1"/>
</dbReference>
<dbReference type="InterPro" id="IPR007624">
    <property type="entry name" value="RNA_pol_sigma70_r3"/>
</dbReference>
<evidence type="ECO:0000313" key="13">
    <source>
        <dbReference type="Proteomes" id="UP000294668"/>
    </source>
</evidence>
<comment type="caution">
    <text evidence="10">The sequence shown here is derived from an EMBL/GenBank/DDBJ whole genome shotgun (WGS) entry which is preliminary data.</text>
</comment>
<dbReference type="OrthoDB" id="9809557at2"/>
<feature type="domain" description="RNA polymerase sigma-70" evidence="9">
    <location>
        <begin position="374"/>
        <end position="400"/>
    </location>
</feature>
<feature type="region of interest" description="Sigma-70 factor domain-4" evidence="6">
    <location>
        <begin position="349"/>
        <end position="402"/>
    </location>
</feature>
<dbReference type="PRINTS" id="PR00046">
    <property type="entry name" value="SIGMA70FCT"/>
</dbReference>
<evidence type="ECO:0000256" key="7">
    <source>
        <dbReference type="SAM" id="MobiDB-lite"/>
    </source>
</evidence>
<feature type="region of interest" description="Sigma-70 factor domain-3" evidence="6">
    <location>
        <begin position="260"/>
        <end position="336"/>
    </location>
</feature>
<dbReference type="PROSITE" id="PS00716">
    <property type="entry name" value="SIGMA70_2"/>
    <property type="match status" value="1"/>
</dbReference>
<dbReference type="SUPFAM" id="SSF88946">
    <property type="entry name" value="Sigma2 domain of RNA polymerase sigma factors"/>
    <property type="match status" value="1"/>
</dbReference>
<dbReference type="InterPro" id="IPR014284">
    <property type="entry name" value="RNA_pol_sigma-70_dom"/>
</dbReference>
<dbReference type="EMBL" id="PUFL01000021">
    <property type="protein sequence ID" value="TDG94304.1"/>
    <property type="molecule type" value="Genomic_DNA"/>
</dbReference>
<comment type="function">
    <text evidence="6">Sigma factors are initiation factors that promote the attachment of RNA polymerase to specific initiation sites and are then released. This sigma factor is the primary sigma factor during exponential growth.</text>
</comment>
<dbReference type="InterPro" id="IPR009042">
    <property type="entry name" value="RNA_pol_sigma70_r1_2"/>
</dbReference>
<dbReference type="RefSeq" id="WP_087069611.1">
    <property type="nucleotide sequence ID" value="NZ_BAAAXO010000045.1"/>
</dbReference>
<evidence type="ECO:0000256" key="6">
    <source>
        <dbReference type="HAMAP-Rule" id="MF_00963"/>
    </source>
</evidence>
<keyword evidence="2 6" id="KW-0805">Transcription regulation</keyword>
<dbReference type="InterPro" id="IPR012760">
    <property type="entry name" value="RNA_pol_sigma_RpoD_C"/>
</dbReference>
<protein>
    <recommendedName>
        <fullName evidence="6">RNA polymerase sigma factor SigA</fullName>
    </recommendedName>
</protein>
<dbReference type="InterPro" id="IPR036388">
    <property type="entry name" value="WH-like_DNA-bd_sf"/>
</dbReference>
<evidence type="ECO:0000256" key="3">
    <source>
        <dbReference type="ARBA" id="ARBA00023082"/>
    </source>
</evidence>
<dbReference type="EMBL" id="BDGB01000079">
    <property type="protein sequence ID" value="GAW72677.1"/>
    <property type="molecule type" value="Genomic_DNA"/>
</dbReference>
<feature type="DNA-binding region" description="H-T-H motif" evidence="6">
    <location>
        <begin position="375"/>
        <end position="394"/>
    </location>
</feature>
<organism evidence="10 12">
    <name type="scientific">Lentilactobacillus parakefiri</name>
    <dbReference type="NCBI Taxonomy" id="152332"/>
    <lineage>
        <taxon>Bacteria</taxon>
        <taxon>Bacillati</taxon>
        <taxon>Bacillota</taxon>
        <taxon>Bacilli</taxon>
        <taxon>Lactobacillales</taxon>
        <taxon>Lactobacillaceae</taxon>
        <taxon>Lentilactobacillus</taxon>
    </lineage>
</organism>
<comment type="similarity">
    <text evidence="6">Belongs to the sigma-70 factor family. RpoD/SigA subfamily.</text>
</comment>
<comment type="subcellular location">
    <subcellularLocation>
        <location evidence="6">Cytoplasm</location>
    </subcellularLocation>
</comment>
<dbReference type="FunFam" id="1.10.10.10:FF:000002">
    <property type="entry name" value="RNA polymerase sigma factor SigA"/>
    <property type="match status" value="1"/>
</dbReference>
<proteinExistence type="inferred from homology"/>
<dbReference type="AlphaFoldDB" id="A0A224V6B9"/>